<dbReference type="Gene3D" id="3.30.70.3490">
    <property type="match status" value="1"/>
</dbReference>
<dbReference type="EMBL" id="HBIB01044335">
    <property type="protein sequence ID" value="CAE0266609.1"/>
    <property type="molecule type" value="Transcribed_RNA"/>
</dbReference>
<organism evidence="2">
    <name type="scientific">Palpitomonas bilix</name>
    <dbReference type="NCBI Taxonomy" id="652834"/>
    <lineage>
        <taxon>Eukaryota</taxon>
        <taxon>Eukaryota incertae sedis</taxon>
    </lineage>
</organism>
<comment type="similarity">
    <text evidence="1">Belongs to the OSBP family.</text>
</comment>
<dbReference type="GO" id="GO:0032934">
    <property type="term" value="F:sterol binding"/>
    <property type="evidence" value="ECO:0007669"/>
    <property type="project" value="TreeGrafter"/>
</dbReference>
<evidence type="ECO:0008006" key="3">
    <source>
        <dbReference type="Google" id="ProtNLM"/>
    </source>
</evidence>
<dbReference type="PANTHER" id="PTHR10972:SF102">
    <property type="entry name" value="OXYSTEROL-BINDING PROTEIN"/>
    <property type="match status" value="1"/>
</dbReference>
<dbReference type="SUPFAM" id="SSF144000">
    <property type="entry name" value="Oxysterol-binding protein-like"/>
    <property type="match status" value="1"/>
</dbReference>
<dbReference type="GO" id="GO:0016020">
    <property type="term" value="C:membrane"/>
    <property type="evidence" value="ECO:0007669"/>
    <property type="project" value="TreeGrafter"/>
</dbReference>
<dbReference type="AlphaFoldDB" id="A0A7S3GHQ7"/>
<dbReference type="PANTHER" id="PTHR10972">
    <property type="entry name" value="OXYSTEROL-BINDING PROTEIN-RELATED"/>
    <property type="match status" value="1"/>
</dbReference>
<dbReference type="GO" id="GO:0005829">
    <property type="term" value="C:cytosol"/>
    <property type="evidence" value="ECO:0007669"/>
    <property type="project" value="TreeGrafter"/>
</dbReference>
<evidence type="ECO:0000313" key="2">
    <source>
        <dbReference type="EMBL" id="CAE0266609.1"/>
    </source>
</evidence>
<proteinExistence type="inferred from homology"/>
<evidence type="ECO:0000256" key="1">
    <source>
        <dbReference type="ARBA" id="ARBA00008842"/>
    </source>
</evidence>
<sequence length="399" mass="46028">MADENTHEESIWKGILSDLKGGADLTHIAVSARVLKPYSGLQKLEDILDCGEILPKLRQEEDPQERILLVGKLFIGSLHVEVFDMKKPFNPVLGEERHQVFKHKGDNGLTYYISEQVSHHPPVSVVHIRNDQLGISYTATHKVRFLFLGNSVEIQIHGKMTLRIDKFDEEYEIKQPTYAARGLLSIGKRGIERSGQLVVKCKKSQLALKFNFKPIGWLGMWGKFHYVEGHLKRVEEDGKKKKKEALKLVSGYWNEKLLIYEAKGNESSKKDRKKTVKNSEGTVYYDYNEDRALYKLQRLEIAQHERPSMDSYNVWGKAIDAIKERNYEVANREKKAVEQWQRKKREELKKMGQKHQQKYFELLEKGSSDWKPVGGAIQELISSHLLPLAKKAEENCASE</sequence>
<name>A0A7S3GHQ7_9EUKA</name>
<dbReference type="Gene3D" id="2.40.160.120">
    <property type="match status" value="1"/>
</dbReference>
<dbReference type="InterPro" id="IPR037239">
    <property type="entry name" value="OSBP_sf"/>
</dbReference>
<reference evidence="2" key="1">
    <citation type="submission" date="2021-01" db="EMBL/GenBank/DDBJ databases">
        <authorList>
            <person name="Corre E."/>
            <person name="Pelletier E."/>
            <person name="Niang G."/>
            <person name="Scheremetjew M."/>
            <person name="Finn R."/>
            <person name="Kale V."/>
            <person name="Holt S."/>
            <person name="Cochrane G."/>
            <person name="Meng A."/>
            <person name="Brown T."/>
            <person name="Cohen L."/>
        </authorList>
    </citation>
    <scope>NUCLEOTIDE SEQUENCE</scope>
    <source>
        <strain evidence="2">NIES-2562</strain>
    </source>
</reference>
<protein>
    <recommendedName>
        <fullName evidence="3">Oxysterol-binding protein</fullName>
    </recommendedName>
</protein>
<accession>A0A7S3GHQ7</accession>
<gene>
    <name evidence="2" type="ORF">PBIL07802_LOCUS28951</name>
</gene>
<dbReference type="Pfam" id="PF01237">
    <property type="entry name" value="Oxysterol_BP"/>
    <property type="match status" value="1"/>
</dbReference>
<dbReference type="InterPro" id="IPR000648">
    <property type="entry name" value="Oxysterol-bd"/>
</dbReference>